<feature type="compositionally biased region" description="Low complexity" evidence="1">
    <location>
        <begin position="265"/>
        <end position="281"/>
    </location>
</feature>
<feature type="region of interest" description="Disordered" evidence="1">
    <location>
        <begin position="237"/>
        <end position="281"/>
    </location>
</feature>
<evidence type="ECO:0000313" key="3">
    <source>
        <dbReference type="Proteomes" id="UP001218188"/>
    </source>
</evidence>
<feature type="compositionally biased region" description="Basic and acidic residues" evidence="1">
    <location>
        <begin position="426"/>
        <end position="441"/>
    </location>
</feature>
<reference evidence="2" key="1">
    <citation type="submission" date="2023-03" db="EMBL/GenBank/DDBJ databases">
        <title>Massive genome expansion in bonnet fungi (Mycena s.s.) driven by repeated elements and novel gene families across ecological guilds.</title>
        <authorList>
            <consortium name="Lawrence Berkeley National Laboratory"/>
            <person name="Harder C.B."/>
            <person name="Miyauchi S."/>
            <person name="Viragh M."/>
            <person name="Kuo A."/>
            <person name="Thoen E."/>
            <person name="Andreopoulos B."/>
            <person name="Lu D."/>
            <person name="Skrede I."/>
            <person name="Drula E."/>
            <person name="Henrissat B."/>
            <person name="Morin E."/>
            <person name="Kohler A."/>
            <person name="Barry K."/>
            <person name="LaButti K."/>
            <person name="Morin E."/>
            <person name="Salamov A."/>
            <person name="Lipzen A."/>
            <person name="Mereny Z."/>
            <person name="Hegedus B."/>
            <person name="Baldrian P."/>
            <person name="Stursova M."/>
            <person name="Weitz H."/>
            <person name="Taylor A."/>
            <person name="Grigoriev I.V."/>
            <person name="Nagy L.G."/>
            <person name="Martin F."/>
            <person name="Kauserud H."/>
        </authorList>
    </citation>
    <scope>NUCLEOTIDE SEQUENCE</scope>
    <source>
        <strain evidence="2">CBHHK200</strain>
    </source>
</reference>
<dbReference type="EMBL" id="JARJCM010000429">
    <property type="protein sequence ID" value="KAJ7017147.1"/>
    <property type="molecule type" value="Genomic_DNA"/>
</dbReference>
<keyword evidence="3" id="KW-1185">Reference proteome</keyword>
<comment type="caution">
    <text evidence="2">The sequence shown here is derived from an EMBL/GenBank/DDBJ whole genome shotgun (WGS) entry which is preliminary data.</text>
</comment>
<feature type="compositionally biased region" description="Polar residues" evidence="1">
    <location>
        <begin position="201"/>
        <end position="213"/>
    </location>
</feature>
<evidence type="ECO:0000256" key="1">
    <source>
        <dbReference type="SAM" id="MobiDB-lite"/>
    </source>
</evidence>
<dbReference type="Proteomes" id="UP001218188">
    <property type="component" value="Unassembled WGS sequence"/>
</dbReference>
<name>A0AAD6RY24_9AGAR</name>
<evidence type="ECO:0000313" key="2">
    <source>
        <dbReference type="EMBL" id="KAJ7017147.1"/>
    </source>
</evidence>
<organism evidence="2 3">
    <name type="scientific">Mycena alexandri</name>
    <dbReference type="NCBI Taxonomy" id="1745969"/>
    <lineage>
        <taxon>Eukaryota</taxon>
        <taxon>Fungi</taxon>
        <taxon>Dikarya</taxon>
        <taxon>Basidiomycota</taxon>
        <taxon>Agaricomycotina</taxon>
        <taxon>Agaricomycetes</taxon>
        <taxon>Agaricomycetidae</taxon>
        <taxon>Agaricales</taxon>
        <taxon>Marasmiineae</taxon>
        <taxon>Mycenaceae</taxon>
        <taxon>Mycena</taxon>
    </lineage>
</organism>
<dbReference type="AlphaFoldDB" id="A0AAD6RY24"/>
<feature type="region of interest" description="Disordered" evidence="1">
    <location>
        <begin position="402"/>
        <end position="512"/>
    </location>
</feature>
<gene>
    <name evidence="2" type="ORF">C8F04DRAFT_1200932</name>
</gene>
<accession>A0AAD6RY24</accession>
<feature type="region of interest" description="Disordered" evidence="1">
    <location>
        <begin position="148"/>
        <end position="224"/>
    </location>
</feature>
<sequence length="512" mass="55625">MRDGPLTPLTSDPIPTDFIPCVIPDHLGPNFTNHIDFTRHSKKRYWILYAPADVAGLYSLKQTAYNVAGDFRCTEEAFAWFNGWRETWAAWVRHCYERHEKCAVHPHACASGGCPTHPQPQNPEAIVLPDVKQEPPVSVIKREASSVAGGIATGPGTSRVFARKTGRSKAAAMESDSDDNAGGYRAPLYDPDTPPEKSKTRQAPSSASVQSVTPEPPVSAAPTVMSATVTSVSSLSESVASDTQASSSRKPPVNASRRNDVGSVSGSARPGSLASSASRAAAVGGKGKGKAAVAASMISRDDTFFVGASGAIHHSKDDAFGEISQGAVQVALGWDEAADMAQKIRVAQRAKAEAEAMESAGNICYYWEVEPNKGLAFRNLFSAIYPMPKSYTTPKLKQLQLPFRSASRSRTQAVAEKPTKKPRARKAAERDHEGTGGEHRRVATIQRLLKREEKERKLHRAKLRARLRELRGKEDSEEDEGDSGDSGHTTEELEEELELREKFGKHWRSGLN</sequence>
<protein>
    <submittedName>
        <fullName evidence="2">Uncharacterized protein</fullName>
    </submittedName>
</protein>
<proteinExistence type="predicted"/>